<feature type="domain" description="Ig-like" evidence="2">
    <location>
        <begin position="58"/>
        <end position="168"/>
    </location>
</feature>
<dbReference type="PROSITE" id="PS50835">
    <property type="entry name" value="IG_LIKE"/>
    <property type="match status" value="1"/>
</dbReference>
<dbReference type="AlphaFoldDB" id="A0A9D3MS44"/>
<dbReference type="Proteomes" id="UP001044222">
    <property type="component" value="Unassembled WGS sequence"/>
</dbReference>
<dbReference type="InterPro" id="IPR007110">
    <property type="entry name" value="Ig-like_dom"/>
</dbReference>
<evidence type="ECO:0000256" key="1">
    <source>
        <dbReference type="SAM" id="Phobius"/>
    </source>
</evidence>
<keyword evidence="1" id="KW-0812">Transmembrane</keyword>
<evidence type="ECO:0000313" key="3">
    <source>
        <dbReference type="EMBL" id="KAG5852936.1"/>
    </source>
</evidence>
<keyword evidence="1" id="KW-1133">Transmembrane helix</keyword>
<gene>
    <name evidence="3" type="ORF">ANANG_G00067810</name>
</gene>
<proteinExistence type="predicted"/>
<name>A0A9D3MS44_ANGAN</name>
<dbReference type="InterPro" id="IPR013783">
    <property type="entry name" value="Ig-like_fold"/>
</dbReference>
<dbReference type="Gene3D" id="2.60.40.10">
    <property type="entry name" value="Immunoglobulins"/>
    <property type="match status" value="1"/>
</dbReference>
<dbReference type="SUPFAM" id="SSF48726">
    <property type="entry name" value="Immunoglobulin"/>
    <property type="match status" value="1"/>
</dbReference>
<dbReference type="EMBL" id="JAFIRN010000003">
    <property type="protein sequence ID" value="KAG5852936.1"/>
    <property type="molecule type" value="Genomic_DNA"/>
</dbReference>
<accession>A0A9D3MS44</accession>
<keyword evidence="4" id="KW-1185">Reference proteome</keyword>
<protein>
    <recommendedName>
        <fullName evidence="2">Ig-like domain-containing protein</fullName>
    </recommendedName>
</protein>
<sequence length="211" mass="22977">MPRQRVAAGSQGRTASMVAFLPHAPLGHNPVRTSMFPGPGSLLKGLLFCLSISLSLGQDILLVKYPKATLQKQEGETLNLNCTVDYDQNRCEDIHAHWCKLTLNAGCPELTDTSVYLIQVSEKILGNGVNRSRLVALSFNRLTFGDRGTFQCNAECGGNGLSARGNLIKLSVKKADPKRNPLNNCGILRAEVIAIALHFLFLFACSTLYLC</sequence>
<comment type="caution">
    <text evidence="3">The sequence shown here is derived from an EMBL/GenBank/DDBJ whole genome shotgun (WGS) entry which is preliminary data.</text>
</comment>
<evidence type="ECO:0000313" key="4">
    <source>
        <dbReference type="Proteomes" id="UP001044222"/>
    </source>
</evidence>
<dbReference type="InterPro" id="IPR036179">
    <property type="entry name" value="Ig-like_dom_sf"/>
</dbReference>
<dbReference type="InterPro" id="IPR003599">
    <property type="entry name" value="Ig_sub"/>
</dbReference>
<reference evidence="3" key="1">
    <citation type="submission" date="2021-01" db="EMBL/GenBank/DDBJ databases">
        <title>A chromosome-scale assembly of European eel, Anguilla anguilla.</title>
        <authorList>
            <person name="Henkel C."/>
            <person name="Jong-Raadsen S.A."/>
            <person name="Dufour S."/>
            <person name="Weltzien F.-A."/>
            <person name="Palstra A.P."/>
            <person name="Pelster B."/>
            <person name="Spaink H.P."/>
            <person name="Van Den Thillart G.E."/>
            <person name="Jansen H."/>
            <person name="Zahm M."/>
            <person name="Klopp C."/>
            <person name="Cedric C."/>
            <person name="Louis A."/>
            <person name="Berthelot C."/>
            <person name="Parey E."/>
            <person name="Roest Crollius H."/>
            <person name="Montfort J."/>
            <person name="Robinson-Rechavi M."/>
            <person name="Bucao C."/>
            <person name="Bouchez O."/>
            <person name="Gislard M."/>
            <person name="Lluch J."/>
            <person name="Milhes M."/>
            <person name="Lampietro C."/>
            <person name="Lopez Roques C."/>
            <person name="Donnadieu C."/>
            <person name="Braasch I."/>
            <person name="Desvignes T."/>
            <person name="Postlethwait J."/>
            <person name="Bobe J."/>
            <person name="Guiguen Y."/>
            <person name="Dirks R."/>
        </authorList>
    </citation>
    <scope>NUCLEOTIDE SEQUENCE</scope>
    <source>
        <strain evidence="3">Tag_6206</strain>
        <tissue evidence="3">Liver</tissue>
    </source>
</reference>
<dbReference type="SMART" id="SM00409">
    <property type="entry name" value="IG"/>
    <property type="match status" value="1"/>
</dbReference>
<organism evidence="3 4">
    <name type="scientific">Anguilla anguilla</name>
    <name type="common">European freshwater eel</name>
    <name type="synonym">Muraena anguilla</name>
    <dbReference type="NCBI Taxonomy" id="7936"/>
    <lineage>
        <taxon>Eukaryota</taxon>
        <taxon>Metazoa</taxon>
        <taxon>Chordata</taxon>
        <taxon>Craniata</taxon>
        <taxon>Vertebrata</taxon>
        <taxon>Euteleostomi</taxon>
        <taxon>Actinopterygii</taxon>
        <taxon>Neopterygii</taxon>
        <taxon>Teleostei</taxon>
        <taxon>Anguilliformes</taxon>
        <taxon>Anguillidae</taxon>
        <taxon>Anguilla</taxon>
    </lineage>
</organism>
<feature type="transmembrane region" description="Helical" evidence="1">
    <location>
        <begin position="187"/>
        <end position="210"/>
    </location>
</feature>
<keyword evidence="1" id="KW-0472">Membrane</keyword>
<evidence type="ECO:0000259" key="2">
    <source>
        <dbReference type="PROSITE" id="PS50835"/>
    </source>
</evidence>